<dbReference type="PANTHER" id="PTHR43157">
    <property type="entry name" value="PHOSPHATIDYLINOSITOL-GLYCAN BIOSYNTHESIS CLASS F PROTEIN-RELATED"/>
    <property type="match status" value="1"/>
</dbReference>
<gene>
    <name evidence="2" type="ORF">COA96_07265</name>
</gene>
<reference evidence="3" key="1">
    <citation type="submission" date="2017-08" db="EMBL/GenBank/DDBJ databases">
        <title>A dynamic microbial community with high functional redundancy inhabits the cold, oxic subseafloor aquifer.</title>
        <authorList>
            <person name="Tully B.J."/>
            <person name="Wheat C.G."/>
            <person name="Glazer B.T."/>
            <person name="Huber J.A."/>
        </authorList>
    </citation>
    <scope>NUCLEOTIDE SEQUENCE [LARGE SCALE GENOMIC DNA]</scope>
</reference>
<sequence>MSIQPDLSGKVYIVTGANSGIGFQAAKNFAERGATVALVCRSKERGEQAVSELVLGAKNSNIKLYLADFSLLSSVSRVADELLRDYPKVDVLCNNAGGANGTRSETADGLETTFATNHLAGFLLTTKLLPSLTAAANSGLARVVFTSSYGHTHSALDFNDLNLAHGYSILKAYGHSKLMNLLTAREFHRRYKDTNVVASSFHPGAVRTPIWGKGGLLTRIVGIFAYPFMVNVKQGTDTFIWLASSDEEEAIKANGRYYFKRKRAHTAKFATDEAAEKLWNASMKLIEPFL</sequence>
<evidence type="ECO:0000313" key="2">
    <source>
        <dbReference type="EMBL" id="PCJ25426.1"/>
    </source>
</evidence>
<evidence type="ECO:0008006" key="4">
    <source>
        <dbReference type="Google" id="ProtNLM"/>
    </source>
</evidence>
<dbReference type="InterPro" id="IPR036291">
    <property type="entry name" value="NAD(P)-bd_dom_sf"/>
</dbReference>
<dbReference type="CDD" id="cd05327">
    <property type="entry name" value="retinol-DH_like_SDR_c_like"/>
    <property type="match status" value="1"/>
</dbReference>
<dbReference type="Proteomes" id="UP000218327">
    <property type="component" value="Unassembled WGS sequence"/>
</dbReference>
<organism evidence="2 3">
    <name type="scientific">SAR86 cluster bacterium</name>
    <dbReference type="NCBI Taxonomy" id="2030880"/>
    <lineage>
        <taxon>Bacteria</taxon>
        <taxon>Pseudomonadati</taxon>
        <taxon>Pseudomonadota</taxon>
        <taxon>Gammaproteobacteria</taxon>
        <taxon>SAR86 cluster</taxon>
    </lineage>
</organism>
<dbReference type="SUPFAM" id="SSF51735">
    <property type="entry name" value="NAD(P)-binding Rossmann-fold domains"/>
    <property type="match status" value="1"/>
</dbReference>
<dbReference type="EMBL" id="NVVJ01000017">
    <property type="protein sequence ID" value="PCJ25426.1"/>
    <property type="molecule type" value="Genomic_DNA"/>
</dbReference>
<dbReference type="Pfam" id="PF00106">
    <property type="entry name" value="adh_short"/>
    <property type="match status" value="1"/>
</dbReference>
<accession>A0A2A5B2Y3</accession>
<evidence type="ECO:0000256" key="1">
    <source>
        <dbReference type="ARBA" id="ARBA00023002"/>
    </source>
</evidence>
<keyword evidence="1" id="KW-0560">Oxidoreductase</keyword>
<dbReference type="Gene3D" id="3.40.50.720">
    <property type="entry name" value="NAD(P)-binding Rossmann-like Domain"/>
    <property type="match status" value="1"/>
</dbReference>
<dbReference type="AlphaFoldDB" id="A0A2A5B2Y3"/>
<name>A0A2A5B2Y3_9GAMM</name>
<dbReference type="PRINTS" id="PR00081">
    <property type="entry name" value="GDHRDH"/>
</dbReference>
<evidence type="ECO:0000313" key="3">
    <source>
        <dbReference type="Proteomes" id="UP000218327"/>
    </source>
</evidence>
<comment type="caution">
    <text evidence="2">The sequence shown here is derived from an EMBL/GenBank/DDBJ whole genome shotgun (WGS) entry which is preliminary data.</text>
</comment>
<dbReference type="GO" id="GO:0016491">
    <property type="term" value="F:oxidoreductase activity"/>
    <property type="evidence" value="ECO:0007669"/>
    <property type="project" value="UniProtKB-KW"/>
</dbReference>
<proteinExistence type="predicted"/>
<dbReference type="InterPro" id="IPR002347">
    <property type="entry name" value="SDR_fam"/>
</dbReference>
<dbReference type="PANTHER" id="PTHR43157:SF31">
    <property type="entry name" value="PHOSPHATIDYLINOSITOL-GLYCAN BIOSYNTHESIS CLASS F PROTEIN"/>
    <property type="match status" value="1"/>
</dbReference>
<protein>
    <recommendedName>
        <fullName evidence="4">Short-chain dehydrogenase</fullName>
    </recommendedName>
</protein>